<reference evidence="5 6" key="1">
    <citation type="submission" date="2014-07" db="EMBL/GenBank/DDBJ databases">
        <title>Draft genome of Clostridium celerecrescens 152B isolated from sediments associated with methane hydrate from Krishna Godavari basin.</title>
        <authorList>
            <person name="Honkalas V.S."/>
            <person name="Dabir A.P."/>
            <person name="Arora P."/>
            <person name="Dhakephalkar P.K."/>
        </authorList>
    </citation>
    <scope>NUCLEOTIDE SEQUENCE [LARGE SCALE GENOMIC DNA]</scope>
    <source>
        <strain evidence="5 6">152B</strain>
    </source>
</reference>
<dbReference type="Pfam" id="PF00588">
    <property type="entry name" value="SpoU_methylase"/>
    <property type="match status" value="1"/>
</dbReference>
<proteinExistence type="inferred from homology"/>
<dbReference type="GO" id="GO:0003723">
    <property type="term" value="F:RNA binding"/>
    <property type="evidence" value="ECO:0007669"/>
    <property type="project" value="InterPro"/>
</dbReference>
<name>A0A084JMP7_9FIRM</name>
<dbReference type="GO" id="GO:0008173">
    <property type="term" value="F:RNA methyltransferase activity"/>
    <property type="evidence" value="ECO:0007669"/>
    <property type="project" value="InterPro"/>
</dbReference>
<dbReference type="InterPro" id="IPR013123">
    <property type="entry name" value="SpoU_subst-bd"/>
</dbReference>
<dbReference type="InterPro" id="IPR001537">
    <property type="entry name" value="SpoU_MeTrfase"/>
</dbReference>
<dbReference type="PANTHER" id="PTHR43191:SF2">
    <property type="entry name" value="RRNA METHYLTRANSFERASE 3, MITOCHONDRIAL"/>
    <property type="match status" value="1"/>
</dbReference>
<keyword evidence="6" id="KW-1185">Reference proteome</keyword>
<evidence type="ECO:0000256" key="2">
    <source>
        <dbReference type="ARBA" id="ARBA00022603"/>
    </source>
</evidence>
<dbReference type="OrthoDB" id="9785673at2"/>
<dbReference type="Gene3D" id="3.30.1330.30">
    <property type="match status" value="1"/>
</dbReference>
<dbReference type="STRING" id="29354.IO98_09710"/>
<evidence type="ECO:0000313" key="6">
    <source>
        <dbReference type="Proteomes" id="UP000028525"/>
    </source>
</evidence>
<dbReference type="SUPFAM" id="SSF55315">
    <property type="entry name" value="L30e-like"/>
    <property type="match status" value="1"/>
</dbReference>
<feature type="domain" description="RNA 2-O ribose methyltransferase substrate binding" evidence="4">
    <location>
        <begin position="30"/>
        <end position="99"/>
    </location>
</feature>
<dbReference type="SMART" id="SM00967">
    <property type="entry name" value="SpoU_sub_bind"/>
    <property type="match status" value="1"/>
</dbReference>
<dbReference type="CDD" id="cd18095">
    <property type="entry name" value="SpoU-like_rRNA-MTase"/>
    <property type="match status" value="1"/>
</dbReference>
<dbReference type="RefSeq" id="WP_038280520.1">
    <property type="nucleotide sequence ID" value="NZ_JPME01000012.1"/>
</dbReference>
<evidence type="ECO:0000259" key="4">
    <source>
        <dbReference type="SMART" id="SM00967"/>
    </source>
</evidence>
<dbReference type="Gene3D" id="3.40.1280.10">
    <property type="match status" value="1"/>
</dbReference>
<dbReference type="PANTHER" id="PTHR43191">
    <property type="entry name" value="RRNA METHYLTRANSFERASE 3"/>
    <property type="match status" value="1"/>
</dbReference>
<organism evidence="5 6">
    <name type="scientific">Lacrimispora celerecrescens</name>
    <dbReference type="NCBI Taxonomy" id="29354"/>
    <lineage>
        <taxon>Bacteria</taxon>
        <taxon>Bacillati</taxon>
        <taxon>Bacillota</taxon>
        <taxon>Clostridia</taxon>
        <taxon>Lachnospirales</taxon>
        <taxon>Lachnospiraceae</taxon>
        <taxon>Lacrimispora</taxon>
    </lineage>
</organism>
<evidence type="ECO:0000256" key="3">
    <source>
        <dbReference type="ARBA" id="ARBA00022679"/>
    </source>
</evidence>
<dbReference type="InterPro" id="IPR029026">
    <property type="entry name" value="tRNA_m1G_MTases_N"/>
</dbReference>
<comment type="similarity">
    <text evidence="1">Belongs to the class IV-like SAM-binding methyltransferase superfamily. RNA methyltransferase TrmH family.</text>
</comment>
<dbReference type="GO" id="GO:0032259">
    <property type="term" value="P:methylation"/>
    <property type="evidence" value="ECO:0007669"/>
    <property type="project" value="UniProtKB-KW"/>
</dbReference>
<sequence>MITSSANARVKQVMNLTKKAKARNVNGLFVAEGLRMFKEIPADRIDSVFVSESFLKDETHKKLLSEVNYEVVSDDVFKVMSDTQTPQGILAIVRQYAYKEEDLLAAPGPSFLMILENIQDPGNLGTILRAGEGAGITGVLMSDTTADVYNPKVIRSTMGSVFRVPFVYTEDLTASLKALKAGGVRLYAAHLDGRNNYEKEDYTVDTGFLVGNEANGLTDETAALADAYVKIPMKGKVESLNAAVAASVLMFEAARQRRM</sequence>
<keyword evidence="3 5" id="KW-0808">Transferase</keyword>
<comment type="caution">
    <text evidence="5">The sequence shown here is derived from an EMBL/GenBank/DDBJ whole genome shotgun (WGS) entry which is preliminary data.</text>
</comment>
<accession>A0A084JMP7</accession>
<dbReference type="AlphaFoldDB" id="A0A084JMP7"/>
<dbReference type="InterPro" id="IPR051259">
    <property type="entry name" value="rRNA_Methyltransferase"/>
</dbReference>
<keyword evidence="2 5" id="KW-0489">Methyltransferase</keyword>
<dbReference type="InterPro" id="IPR029028">
    <property type="entry name" value="Alpha/beta_knot_MTases"/>
</dbReference>
<dbReference type="GO" id="GO:0005737">
    <property type="term" value="C:cytoplasm"/>
    <property type="evidence" value="ECO:0007669"/>
    <property type="project" value="UniProtKB-ARBA"/>
</dbReference>
<evidence type="ECO:0000313" key="5">
    <source>
        <dbReference type="EMBL" id="KEZ90231.1"/>
    </source>
</evidence>
<dbReference type="GO" id="GO:0006396">
    <property type="term" value="P:RNA processing"/>
    <property type="evidence" value="ECO:0007669"/>
    <property type="project" value="InterPro"/>
</dbReference>
<dbReference type="SUPFAM" id="SSF75217">
    <property type="entry name" value="alpha/beta knot"/>
    <property type="match status" value="1"/>
</dbReference>
<dbReference type="InterPro" id="IPR029064">
    <property type="entry name" value="Ribosomal_eL30-like_sf"/>
</dbReference>
<dbReference type="Proteomes" id="UP000028525">
    <property type="component" value="Unassembled WGS sequence"/>
</dbReference>
<dbReference type="Pfam" id="PF22435">
    <property type="entry name" value="MRM3-like_sub_bind"/>
    <property type="match status" value="1"/>
</dbReference>
<protein>
    <submittedName>
        <fullName evidence="5">rRNA methyltransferase</fullName>
    </submittedName>
</protein>
<evidence type="ECO:0000256" key="1">
    <source>
        <dbReference type="ARBA" id="ARBA00007228"/>
    </source>
</evidence>
<dbReference type="EMBL" id="JPME01000012">
    <property type="protein sequence ID" value="KEZ90231.1"/>
    <property type="molecule type" value="Genomic_DNA"/>
</dbReference>
<gene>
    <name evidence="5" type="ORF">IO98_09710</name>
</gene>
<dbReference type="InterPro" id="IPR053888">
    <property type="entry name" value="MRM3-like_sub_bind"/>
</dbReference>